<sequence>MKNLSAGPPSWRRTVIVTVALPLVISLAVMAYAWPASRIAPRDLPVGVVGASTAGQKAVEGLEHSKPGGFDFHLYPTRASARSAIKNREIYGAFVVTAGNVTVLEATAASTSVAQLLTATGQQLAAHAAKLPTKDATPPAGTSHRTAVGKSLAKPVPKVGFQTVDVVPTAADDPRGVVFNSALLPLTICSILIAALIATSGAQMSVWRRLIDLLAACAATSLAAYLVAEGLLGALPHEHVATWGALSLTMLAISATSVGLITLIGPAGIGLSAALMVFVGNPFSGITSAPELLPKFVGDIGQWLPPGAGANLLRSTAYFGGAGSGGHIAVLVLWSTLGLAAVALGHRDSAVANKRLSEELAAADDGSADSPAGNGTPAALPPSPANRPHSHARHTAHE</sequence>
<evidence type="ECO:0000256" key="4">
    <source>
        <dbReference type="ARBA" id="ARBA00023136"/>
    </source>
</evidence>
<keyword evidence="4 6" id="KW-0472">Membrane</keyword>
<evidence type="ECO:0000313" key="8">
    <source>
        <dbReference type="EMBL" id="MFD1311084.1"/>
    </source>
</evidence>
<evidence type="ECO:0000256" key="5">
    <source>
        <dbReference type="SAM" id="MobiDB-lite"/>
    </source>
</evidence>
<feature type="transmembrane region" description="Helical" evidence="6">
    <location>
        <begin position="177"/>
        <end position="198"/>
    </location>
</feature>
<evidence type="ECO:0000259" key="7">
    <source>
        <dbReference type="Pfam" id="PF12698"/>
    </source>
</evidence>
<dbReference type="InterPro" id="IPR013525">
    <property type="entry name" value="ABC2_TM"/>
</dbReference>
<evidence type="ECO:0000256" key="6">
    <source>
        <dbReference type="SAM" id="Phobius"/>
    </source>
</evidence>
<feature type="region of interest" description="Disordered" evidence="5">
    <location>
        <begin position="361"/>
        <end position="398"/>
    </location>
</feature>
<feature type="domain" description="ABC-2 type transporter transmembrane" evidence="7">
    <location>
        <begin position="12"/>
        <end position="118"/>
    </location>
</feature>
<keyword evidence="3 6" id="KW-1133">Transmembrane helix</keyword>
<comment type="caution">
    <text evidence="8">The sequence shown here is derived from an EMBL/GenBank/DDBJ whole genome shotgun (WGS) entry which is preliminary data.</text>
</comment>
<dbReference type="PANTHER" id="PTHR43077:SF11">
    <property type="entry name" value="TRANSPORT PERMEASE YVFS-RELATED"/>
    <property type="match status" value="1"/>
</dbReference>
<evidence type="ECO:0000256" key="2">
    <source>
        <dbReference type="ARBA" id="ARBA00022692"/>
    </source>
</evidence>
<dbReference type="Pfam" id="PF12698">
    <property type="entry name" value="ABC2_membrane_3"/>
    <property type="match status" value="1"/>
</dbReference>
<name>A0ABW3XNA0_9ACTN</name>
<dbReference type="RefSeq" id="WP_381234074.1">
    <property type="nucleotide sequence ID" value="NZ_JBHSKH010000019.1"/>
</dbReference>
<dbReference type="InterPro" id="IPR051328">
    <property type="entry name" value="T7SS_ABC-Transporter"/>
</dbReference>
<dbReference type="Proteomes" id="UP001597058">
    <property type="component" value="Unassembled WGS sequence"/>
</dbReference>
<dbReference type="EMBL" id="JBHTMM010000067">
    <property type="protein sequence ID" value="MFD1311084.1"/>
    <property type="molecule type" value="Genomic_DNA"/>
</dbReference>
<feature type="region of interest" description="Disordered" evidence="5">
    <location>
        <begin position="129"/>
        <end position="148"/>
    </location>
</feature>
<reference evidence="9" key="1">
    <citation type="journal article" date="2019" name="Int. J. Syst. Evol. Microbiol.">
        <title>The Global Catalogue of Microorganisms (GCM) 10K type strain sequencing project: providing services to taxonomists for standard genome sequencing and annotation.</title>
        <authorList>
            <consortium name="The Broad Institute Genomics Platform"/>
            <consortium name="The Broad Institute Genome Sequencing Center for Infectious Disease"/>
            <person name="Wu L."/>
            <person name="Ma J."/>
        </authorList>
    </citation>
    <scope>NUCLEOTIDE SEQUENCE [LARGE SCALE GENOMIC DNA]</scope>
    <source>
        <strain evidence="9">CGMCC 4.7020</strain>
    </source>
</reference>
<feature type="transmembrane region" description="Helical" evidence="6">
    <location>
        <begin position="325"/>
        <end position="345"/>
    </location>
</feature>
<keyword evidence="2 6" id="KW-0812">Transmembrane</keyword>
<feature type="transmembrane region" description="Helical" evidence="6">
    <location>
        <begin position="210"/>
        <end position="228"/>
    </location>
</feature>
<evidence type="ECO:0000256" key="3">
    <source>
        <dbReference type="ARBA" id="ARBA00022989"/>
    </source>
</evidence>
<gene>
    <name evidence="8" type="ORF">ACFQ5X_35345</name>
</gene>
<accession>A0ABW3XNA0</accession>
<dbReference type="PANTHER" id="PTHR43077">
    <property type="entry name" value="TRANSPORT PERMEASE YVFS-RELATED"/>
    <property type="match status" value="1"/>
</dbReference>
<feature type="compositionally biased region" description="Low complexity" evidence="5">
    <location>
        <begin position="363"/>
        <end position="373"/>
    </location>
</feature>
<organism evidence="8 9">
    <name type="scientific">Streptomyces kaempferi</name>
    <dbReference type="NCBI Taxonomy" id="333725"/>
    <lineage>
        <taxon>Bacteria</taxon>
        <taxon>Bacillati</taxon>
        <taxon>Actinomycetota</taxon>
        <taxon>Actinomycetes</taxon>
        <taxon>Kitasatosporales</taxon>
        <taxon>Streptomycetaceae</taxon>
        <taxon>Streptomyces</taxon>
    </lineage>
</organism>
<proteinExistence type="predicted"/>
<feature type="compositionally biased region" description="Basic residues" evidence="5">
    <location>
        <begin position="388"/>
        <end position="398"/>
    </location>
</feature>
<protein>
    <submittedName>
        <fullName evidence="8">ABC transporter permease</fullName>
    </submittedName>
</protein>
<keyword evidence="9" id="KW-1185">Reference proteome</keyword>
<comment type="subcellular location">
    <subcellularLocation>
        <location evidence="1">Membrane</location>
        <topology evidence="1">Multi-pass membrane protein</topology>
    </subcellularLocation>
</comment>
<evidence type="ECO:0000256" key="1">
    <source>
        <dbReference type="ARBA" id="ARBA00004141"/>
    </source>
</evidence>
<evidence type="ECO:0000313" key="9">
    <source>
        <dbReference type="Proteomes" id="UP001597058"/>
    </source>
</evidence>